<gene>
    <name evidence="8" type="ORF">BSZ18_32435</name>
</gene>
<dbReference type="InterPro" id="IPR020942">
    <property type="entry name" value="Cyt_c_III_dom"/>
</dbReference>
<dbReference type="GO" id="GO:0020037">
    <property type="term" value="F:heme binding"/>
    <property type="evidence" value="ECO:0007669"/>
    <property type="project" value="InterPro"/>
</dbReference>
<dbReference type="Pfam" id="PF14522">
    <property type="entry name" value="Cytochrome_C7"/>
    <property type="match status" value="1"/>
</dbReference>
<evidence type="ECO:0000313" key="9">
    <source>
        <dbReference type="Proteomes" id="UP000193553"/>
    </source>
</evidence>
<evidence type="ECO:0000259" key="7">
    <source>
        <dbReference type="Pfam" id="PF14522"/>
    </source>
</evidence>
<dbReference type="Pfam" id="PF02085">
    <property type="entry name" value="Cytochrom_CIII"/>
    <property type="match status" value="1"/>
</dbReference>
<dbReference type="PANTHER" id="PTHR39425:SF1">
    <property type="entry name" value="CYTOCHROME C7-LIKE DOMAIN-CONTAINING PROTEIN"/>
    <property type="match status" value="1"/>
</dbReference>
<dbReference type="OrthoDB" id="9814800at2"/>
<dbReference type="PANTHER" id="PTHR39425">
    <property type="entry name" value="LIPOPROTEIN CYTOCHROME C"/>
    <property type="match status" value="1"/>
</dbReference>
<evidence type="ECO:0000256" key="1">
    <source>
        <dbReference type="ARBA" id="ARBA00022448"/>
    </source>
</evidence>
<organism evidence="8 9">
    <name type="scientific">Bradyrhizobium canariense</name>
    <dbReference type="NCBI Taxonomy" id="255045"/>
    <lineage>
        <taxon>Bacteria</taxon>
        <taxon>Pseudomonadati</taxon>
        <taxon>Pseudomonadota</taxon>
        <taxon>Alphaproteobacteria</taxon>
        <taxon>Hyphomicrobiales</taxon>
        <taxon>Nitrobacteraceae</taxon>
        <taxon>Bradyrhizobium</taxon>
    </lineage>
</organism>
<keyword evidence="5" id="KW-0408">Iron</keyword>
<evidence type="ECO:0000256" key="2">
    <source>
        <dbReference type="ARBA" id="ARBA00022617"/>
    </source>
</evidence>
<dbReference type="SUPFAM" id="SSF48695">
    <property type="entry name" value="Multiheme cytochromes"/>
    <property type="match status" value="1"/>
</dbReference>
<evidence type="ECO:0000313" key="8">
    <source>
        <dbReference type="EMBL" id="OSJ03240.1"/>
    </source>
</evidence>
<dbReference type="GO" id="GO:0046872">
    <property type="term" value="F:metal ion binding"/>
    <property type="evidence" value="ECO:0007669"/>
    <property type="project" value="UniProtKB-KW"/>
</dbReference>
<dbReference type="InterPro" id="IPR029467">
    <property type="entry name" value="Cyt_c7-like"/>
</dbReference>
<evidence type="ECO:0000256" key="4">
    <source>
        <dbReference type="ARBA" id="ARBA00022982"/>
    </source>
</evidence>
<dbReference type="Gene3D" id="3.90.10.10">
    <property type="entry name" value="Cytochrome C3"/>
    <property type="match status" value="2"/>
</dbReference>
<dbReference type="RefSeq" id="WP_085361804.1">
    <property type="nucleotide sequence ID" value="NZ_NAFC01000177.1"/>
</dbReference>
<evidence type="ECO:0000256" key="5">
    <source>
        <dbReference type="ARBA" id="ARBA00023004"/>
    </source>
</evidence>
<evidence type="ECO:0000259" key="6">
    <source>
        <dbReference type="Pfam" id="PF02085"/>
    </source>
</evidence>
<dbReference type="CDD" id="cd08168">
    <property type="entry name" value="Cytochrom_C3"/>
    <property type="match status" value="1"/>
</dbReference>
<dbReference type="Proteomes" id="UP000193553">
    <property type="component" value="Unassembled WGS sequence"/>
</dbReference>
<keyword evidence="4" id="KW-0249">Electron transport</keyword>
<proteinExistence type="predicted"/>
<dbReference type="EMBL" id="NAFI01000187">
    <property type="protein sequence ID" value="OSJ03240.1"/>
    <property type="molecule type" value="Genomic_DNA"/>
</dbReference>
<comment type="caution">
    <text evidence="8">The sequence shown here is derived from an EMBL/GenBank/DDBJ whole genome shotgun (WGS) entry which is preliminary data.</text>
</comment>
<accession>A0A1X3F0U7</accession>
<feature type="domain" description="Cytochrome c7-like" evidence="7">
    <location>
        <begin position="125"/>
        <end position="217"/>
    </location>
</feature>
<keyword evidence="1" id="KW-0813">Transport</keyword>
<reference evidence="8 9" key="1">
    <citation type="submission" date="2017-03" db="EMBL/GenBank/DDBJ databases">
        <title>Whole genome sequences of fourteen strains of Bradyrhizobium canariense and one strain of Bradyrhizobium japonicum isolated from Lupinus (Papilionoideae: Genisteae) species in Algeria.</title>
        <authorList>
            <person name="Crovadore J."/>
            <person name="Chekireb D."/>
            <person name="Brachmann A."/>
            <person name="Chablais R."/>
            <person name="Cochard B."/>
            <person name="Lefort F."/>
        </authorList>
    </citation>
    <scope>NUCLEOTIDE SEQUENCE [LARGE SCALE GENOMIC DNA]</scope>
    <source>
        <strain evidence="8 9">UBMA195</strain>
    </source>
</reference>
<keyword evidence="2" id="KW-0349">Heme</keyword>
<dbReference type="GO" id="GO:0009055">
    <property type="term" value="F:electron transfer activity"/>
    <property type="evidence" value="ECO:0007669"/>
    <property type="project" value="InterPro"/>
</dbReference>
<evidence type="ECO:0000256" key="3">
    <source>
        <dbReference type="ARBA" id="ARBA00022723"/>
    </source>
</evidence>
<protein>
    <submittedName>
        <fullName evidence="8">Cytochrome C</fullName>
    </submittedName>
</protein>
<feature type="domain" description="Class III cytochrome C" evidence="6">
    <location>
        <begin position="41"/>
        <end position="93"/>
    </location>
</feature>
<dbReference type="InterPro" id="IPR036280">
    <property type="entry name" value="Multihaem_cyt_sf"/>
</dbReference>
<dbReference type="AlphaFoldDB" id="A0A1X3F0U7"/>
<name>A0A1X3F0U7_9BRAD</name>
<keyword evidence="3" id="KW-0479">Metal-binding</keyword>
<sequence>MQLFRPGANTIATVMIAAIGAAPVLAVGLSYEVMRSPYVTNQNITRNQPVPFSHEHHVSGLGLDCRYCHTSVETARFAGIPPTETCMTCHSQIWTNAQMLAPVRESLAKNQPIAWERVHRLPDYVYFDHSVHVAKGVGCTTCHGDVGRMRLMRQAAPLTMQWCLDCHRSPEPYLRPHEAVFDPNWQTPKNQAEVGPKLAAGYHINTGHLTDCTICHR</sequence>